<evidence type="ECO:0000256" key="4">
    <source>
        <dbReference type="ARBA" id="ARBA00038288"/>
    </source>
</evidence>
<dbReference type="InterPro" id="IPR039761">
    <property type="entry name" value="Bms1/Tsr1"/>
</dbReference>
<feature type="region of interest" description="Disordered" evidence="5">
    <location>
        <begin position="1"/>
        <end position="30"/>
    </location>
</feature>
<evidence type="ECO:0000313" key="7">
    <source>
        <dbReference type="EMBL" id="SMN22676.1"/>
    </source>
</evidence>
<dbReference type="Proteomes" id="UP000196158">
    <property type="component" value="Unassembled WGS sequence"/>
</dbReference>
<dbReference type="SMART" id="SM01362">
    <property type="entry name" value="DUF663"/>
    <property type="match status" value="1"/>
</dbReference>
<evidence type="ECO:0000259" key="6">
    <source>
        <dbReference type="PROSITE" id="PS51714"/>
    </source>
</evidence>
<dbReference type="AlphaFoldDB" id="A0A1X7RBS3"/>
<dbReference type="InterPro" id="IPR007034">
    <property type="entry name" value="BMS1_TSR1_C"/>
</dbReference>
<evidence type="ECO:0000256" key="2">
    <source>
        <dbReference type="ARBA" id="ARBA00022517"/>
    </source>
</evidence>
<feature type="region of interest" description="Disordered" evidence="5">
    <location>
        <begin position="411"/>
        <end position="436"/>
    </location>
</feature>
<feature type="domain" description="Bms1-type G" evidence="6">
    <location>
        <begin position="81"/>
        <end position="251"/>
    </location>
</feature>
<dbReference type="GO" id="GO:0000462">
    <property type="term" value="P:maturation of SSU-rRNA from tricistronic rRNA transcript (SSU-rRNA, 5.8S rRNA, LSU-rRNA)"/>
    <property type="evidence" value="ECO:0007669"/>
    <property type="project" value="TreeGrafter"/>
</dbReference>
<dbReference type="InterPro" id="IPR030387">
    <property type="entry name" value="G_Bms1/Tsr1_dom"/>
</dbReference>
<dbReference type="GO" id="GO:0030688">
    <property type="term" value="C:preribosome, small subunit precursor"/>
    <property type="evidence" value="ECO:0007669"/>
    <property type="project" value="TreeGrafter"/>
</dbReference>
<dbReference type="GO" id="GO:0003924">
    <property type="term" value="F:GTPase activity"/>
    <property type="evidence" value="ECO:0007669"/>
    <property type="project" value="TreeGrafter"/>
</dbReference>
<dbReference type="OrthoDB" id="119302at2759"/>
<dbReference type="GO" id="GO:0000479">
    <property type="term" value="P:endonucleolytic cleavage of tricistronic rRNA transcript (SSU-rRNA, 5.8S rRNA, LSU-rRNA)"/>
    <property type="evidence" value="ECO:0007669"/>
    <property type="project" value="TreeGrafter"/>
</dbReference>
<comment type="subcellular location">
    <subcellularLocation>
        <location evidence="1">Nucleus</location>
        <location evidence="1">Nucleolus</location>
    </subcellularLocation>
</comment>
<keyword evidence="2" id="KW-0690">Ribosome biogenesis</keyword>
<evidence type="ECO:0000256" key="5">
    <source>
        <dbReference type="SAM" id="MobiDB-lite"/>
    </source>
</evidence>
<dbReference type="SMART" id="SM00785">
    <property type="entry name" value="AARP2CN"/>
    <property type="match status" value="1"/>
</dbReference>
<gene>
    <name evidence="7" type="ORF">KASA_0F00847G</name>
</gene>
<dbReference type="GO" id="GO:0034511">
    <property type="term" value="F:U3 snoRNA binding"/>
    <property type="evidence" value="ECO:0007669"/>
    <property type="project" value="TreeGrafter"/>
</dbReference>
<feature type="compositionally biased region" description="Acidic residues" evidence="5">
    <location>
        <begin position="411"/>
        <end position="431"/>
    </location>
</feature>
<dbReference type="Pfam" id="PF22298">
    <property type="entry name" value="Tsr1_G-like"/>
    <property type="match status" value="1"/>
</dbReference>
<evidence type="ECO:0000256" key="3">
    <source>
        <dbReference type="ARBA" id="ARBA00023242"/>
    </source>
</evidence>
<evidence type="ECO:0000256" key="1">
    <source>
        <dbReference type="ARBA" id="ARBA00004604"/>
    </source>
</evidence>
<dbReference type="STRING" id="1789683.A0A1X7RBS3"/>
<keyword evidence="8" id="KW-1185">Reference proteome</keyword>
<dbReference type="GO" id="GO:0005730">
    <property type="term" value="C:nucleolus"/>
    <property type="evidence" value="ECO:0007669"/>
    <property type="project" value="UniProtKB-SubCell"/>
</dbReference>
<evidence type="ECO:0000313" key="8">
    <source>
        <dbReference type="Proteomes" id="UP000196158"/>
    </source>
</evidence>
<comment type="similarity">
    <text evidence="4">Belongs to the TRAFAC class translation factor GTPase superfamily. Bms1-like GTPase family. TSR1 subfamily.</text>
</comment>
<dbReference type="GO" id="GO:0005525">
    <property type="term" value="F:GTP binding"/>
    <property type="evidence" value="ECO:0007669"/>
    <property type="project" value="TreeGrafter"/>
</dbReference>
<proteinExistence type="inferred from homology"/>
<dbReference type="Pfam" id="PF04950">
    <property type="entry name" value="RIBIOP_C"/>
    <property type="match status" value="1"/>
</dbReference>
<keyword evidence="3" id="KW-0539">Nucleus</keyword>
<accession>A0A1X7RBS3</accession>
<reference evidence="7 8" key="1">
    <citation type="submission" date="2017-04" db="EMBL/GenBank/DDBJ databases">
        <authorList>
            <person name="Afonso C.L."/>
            <person name="Miller P.J."/>
            <person name="Scott M.A."/>
            <person name="Spackman E."/>
            <person name="Goraichik I."/>
            <person name="Dimitrov K.M."/>
            <person name="Suarez D.L."/>
            <person name="Swayne D.E."/>
        </authorList>
    </citation>
    <scope>NUCLEOTIDE SEQUENCE [LARGE SCALE GENOMIC DNA]</scope>
</reference>
<dbReference type="PANTHER" id="PTHR12858:SF1">
    <property type="entry name" value="PRE-RRNA-PROCESSING PROTEIN TSR1 HOMOLOG"/>
    <property type="match status" value="1"/>
</dbReference>
<protein>
    <submittedName>
        <fullName evidence="7">Similar to Saccharomyces cerevisiae YDL060W TSR1 Protein required for processing of 20S pre-rRNA in the cytoplasm</fullName>
    </submittedName>
</protein>
<dbReference type="InterPro" id="IPR012948">
    <property type="entry name" value="AARP2CN"/>
</dbReference>
<sequence length="789" mass="89837">MAGHSHRSAFGKNHKSFKSKHASKGALKRLFKGKVERDPINGKTLKTVSKDQRKNKLKQIRAVKIQESVENRKLFEGSNGASKIITVIPLTPDVDATAIVQGLLRSSDLDMNELLVSKESGNIPSIRDYNIKKFKSKLKVIVPDMSNFLHILDCAKVADFVIFGLSGTSEVDEEFGEQIVRALELQGISSVMGVVTNLSAVHPKEKFQLDVKQSLESYFKHFFPNEEKIYNLEKLSDSLNALRQLCQRMPRPVTWRDQRGYLVADSIDFHPGTDENGDLVISGTVRGVGFDANRLIHIPDLGDFQLSGIEKISSSSRTKKPKSDDPIDGLDLETQFASDELRDTLDIYAPGNINAEYSDESDFEYDDLKTARFDDGGFLPGAKEEARNVKVPKGTSDYQAKWYLDDVVENGTTDENDEDEDDMIDDDDDSEGIQRDNDIQIESENSDLEDAQDDEVFVDLSPEEEERQLKEYRELEKEDREFPDEMELHPNDSGIERLKRYRGLKNLYNCVWNVDEKDPQCPEEWKRVLRVGNYKNTSNRLLKEAKLKAQVVAGDRIVLHINFPQHLLEKIVDPSQMLFAVYGLLYHEHKHAIVNFSLKRWEEYDRPVPAKEPIIVQYGVRRYTIHPLFSGTTNTPNNVHKFEKFLHPETLSVATCIAPVDFTQSPAIFFKPNANDAKGIELIGQGTFLNADHTRVLAKRAILTGHPFRFHKSVVTVRYMFFNSEDVEWFKSIPLFTKSGRTGFIKESLGTHGYFKATFDAKLSAQDVVAMSLYKRMWPLPSMPWSPEQ</sequence>
<dbReference type="PROSITE" id="PS51714">
    <property type="entry name" value="G_BMS1"/>
    <property type="match status" value="1"/>
</dbReference>
<organism evidence="7 8">
    <name type="scientific">Maudiozyma saulgeensis</name>
    <dbReference type="NCBI Taxonomy" id="1789683"/>
    <lineage>
        <taxon>Eukaryota</taxon>
        <taxon>Fungi</taxon>
        <taxon>Dikarya</taxon>
        <taxon>Ascomycota</taxon>
        <taxon>Saccharomycotina</taxon>
        <taxon>Saccharomycetes</taxon>
        <taxon>Saccharomycetales</taxon>
        <taxon>Saccharomycetaceae</taxon>
        <taxon>Maudiozyma</taxon>
    </lineage>
</organism>
<dbReference type="PANTHER" id="PTHR12858">
    <property type="entry name" value="RIBOSOME BIOGENESIS PROTEIN"/>
    <property type="match status" value="1"/>
</dbReference>
<dbReference type="EMBL" id="FXLY01000013">
    <property type="protein sequence ID" value="SMN22676.1"/>
    <property type="molecule type" value="Genomic_DNA"/>
</dbReference>
<dbReference type="Pfam" id="PF08142">
    <property type="entry name" value="AARP2CN"/>
    <property type="match status" value="1"/>
</dbReference>
<name>A0A1X7RBS3_9SACH</name>